<proteinExistence type="predicted"/>
<evidence type="ECO:0000313" key="3">
    <source>
        <dbReference type="Proteomes" id="UP001195914"/>
    </source>
</evidence>
<organism evidence="2 3">
    <name type="scientific">Babesia divergens</name>
    <dbReference type="NCBI Taxonomy" id="32595"/>
    <lineage>
        <taxon>Eukaryota</taxon>
        <taxon>Sar</taxon>
        <taxon>Alveolata</taxon>
        <taxon>Apicomplexa</taxon>
        <taxon>Aconoidasida</taxon>
        <taxon>Piroplasmida</taxon>
        <taxon>Babesiidae</taxon>
        <taxon>Babesia</taxon>
    </lineage>
</organism>
<reference evidence="2" key="1">
    <citation type="journal article" date="2014" name="Nucleic Acids Res.">
        <title>The evolutionary dynamics of variant antigen genes in Babesia reveal a history of genomic innovation underlying host-parasite interaction.</title>
        <authorList>
            <person name="Jackson A.P."/>
            <person name="Otto T.D."/>
            <person name="Darby A."/>
            <person name="Ramaprasad A."/>
            <person name="Xia D."/>
            <person name="Echaide I.E."/>
            <person name="Farber M."/>
            <person name="Gahlot S."/>
            <person name="Gamble J."/>
            <person name="Gupta D."/>
            <person name="Gupta Y."/>
            <person name="Jackson L."/>
            <person name="Malandrin L."/>
            <person name="Malas T.B."/>
            <person name="Moussa E."/>
            <person name="Nair M."/>
            <person name="Reid A.J."/>
            <person name="Sanders M."/>
            <person name="Sharma J."/>
            <person name="Tracey A."/>
            <person name="Quail M.A."/>
            <person name="Weir W."/>
            <person name="Wastling J.M."/>
            <person name="Hall N."/>
            <person name="Willadsen P."/>
            <person name="Lingelbach K."/>
            <person name="Shiels B."/>
            <person name="Tait A."/>
            <person name="Berriman M."/>
            <person name="Allred D.R."/>
            <person name="Pain A."/>
        </authorList>
    </citation>
    <scope>NUCLEOTIDE SEQUENCE</scope>
    <source>
        <strain evidence="2">1802A</strain>
    </source>
</reference>
<evidence type="ECO:0000313" key="2">
    <source>
        <dbReference type="EMBL" id="KAK1935517.1"/>
    </source>
</evidence>
<dbReference type="EMBL" id="JAHBMH010000054">
    <property type="protein sequence ID" value="KAK1935517.1"/>
    <property type="molecule type" value="Genomic_DNA"/>
</dbReference>
<sequence>MEMGTGMENVQIVKVDVAVVEECGYPEYDNRDDEGKTDGPKEIVNDSQESLEGRALDDMAEILEYNDYCLQYTKMYYGCNNIVIVYLGYCCLFIDPGLGFRCLKAVL</sequence>
<accession>A0AAD9GBW9</accession>
<protein>
    <submittedName>
        <fullName evidence="2">Uncharacterized protein</fullName>
    </submittedName>
</protein>
<feature type="region of interest" description="Disordered" evidence="1">
    <location>
        <begin position="26"/>
        <end position="47"/>
    </location>
</feature>
<gene>
    <name evidence="2" type="ORF">X943_001629</name>
</gene>
<reference evidence="2" key="2">
    <citation type="submission" date="2021-05" db="EMBL/GenBank/DDBJ databases">
        <authorList>
            <person name="Pain A."/>
        </authorList>
    </citation>
    <scope>NUCLEOTIDE SEQUENCE</scope>
    <source>
        <strain evidence="2">1802A</strain>
    </source>
</reference>
<dbReference type="Proteomes" id="UP001195914">
    <property type="component" value="Unassembled WGS sequence"/>
</dbReference>
<feature type="compositionally biased region" description="Basic and acidic residues" evidence="1">
    <location>
        <begin position="33"/>
        <end position="44"/>
    </location>
</feature>
<comment type="caution">
    <text evidence="2">The sequence shown here is derived from an EMBL/GenBank/DDBJ whole genome shotgun (WGS) entry which is preliminary data.</text>
</comment>
<dbReference type="AlphaFoldDB" id="A0AAD9GBW9"/>
<evidence type="ECO:0000256" key="1">
    <source>
        <dbReference type="SAM" id="MobiDB-lite"/>
    </source>
</evidence>
<keyword evidence="3" id="KW-1185">Reference proteome</keyword>
<name>A0AAD9GBW9_BABDI</name>